<keyword evidence="2" id="KW-1185">Reference proteome</keyword>
<name>A0A1J0MDV2_9CAUD</name>
<evidence type="ECO:0000313" key="1">
    <source>
        <dbReference type="EMBL" id="APD19304.1"/>
    </source>
</evidence>
<organism evidence="1 2">
    <name type="scientific">Mycobacterium phage Taptic</name>
    <dbReference type="NCBI Taxonomy" id="1920305"/>
    <lineage>
        <taxon>Viruses</taxon>
        <taxon>Duplodnaviria</taxon>
        <taxon>Heunggongvirae</taxon>
        <taxon>Uroviricota</taxon>
        <taxon>Caudoviricetes</taxon>
        <taxon>Northamptonvirus</taxon>
        <taxon>Northamptonvirus taptic</taxon>
    </lineage>
</organism>
<dbReference type="EMBL" id="KY130461">
    <property type="protein sequence ID" value="APD19304.1"/>
    <property type="molecule type" value="Genomic_DNA"/>
</dbReference>
<evidence type="ECO:0000313" key="2">
    <source>
        <dbReference type="Proteomes" id="UP000225735"/>
    </source>
</evidence>
<dbReference type="Proteomes" id="UP000225735">
    <property type="component" value="Segment"/>
</dbReference>
<reference evidence="1 2" key="1">
    <citation type="submission" date="2016-11" db="EMBL/GenBank/DDBJ databases">
        <authorList>
            <person name="Seier E.R."/>
            <person name="Hipwell C.M."/>
            <person name="Kelliher A.B."/>
            <person name="Lando N.A."/>
            <person name="Tsaousis B.E."/>
            <person name="Esposito E.C."/>
            <person name="Heckman E.L."/>
            <person name="Mageeney C.M."/>
            <person name="Kenna M.A."/>
            <person name="Ware V.C."/>
            <person name="Garlena R.A."/>
            <person name="Russell D.A."/>
            <person name="Pope W.H."/>
            <person name="Jacobs-Sera D."/>
            <person name="Hendrix R.W."/>
            <person name="Hatfull G.F."/>
        </authorList>
    </citation>
    <scope>NUCLEOTIDE SEQUENCE [LARGE SCALE GENOMIC DNA]</scope>
</reference>
<accession>A0A1J0MDV2</accession>
<protein>
    <submittedName>
        <fullName evidence="1">Uncharacterized protein</fullName>
    </submittedName>
</protein>
<proteinExistence type="predicted"/>
<gene>
    <name evidence="1" type="ORF">SEA_TAPTIC_78</name>
</gene>
<sequence>MSKVSERTSYSGAAKMLRAGLYRVEVDGTSYTIEQRWDIDGKWWVTEDDEFFDPNRGVFRTLREALESLQTN</sequence>